<comment type="caution">
    <text evidence="2">The sequence shown here is derived from an EMBL/GenBank/DDBJ whole genome shotgun (WGS) entry which is preliminary data.</text>
</comment>
<sequence length="112" mass="12649">MTSNEDCLDGGREMSPRRILPYPHGAQEIGGLLMNSKTSEDIPSVRKLISKPNWNPGERVRLSKMRSKTRSYKYPLPGRSERWRFQESLSCRGSKLMTGGPILKPISGNTSR</sequence>
<proteinExistence type="predicted"/>
<name>A0ABC8SF38_9AQUA</name>
<accession>A0ABC8SF38</accession>
<keyword evidence="3" id="KW-1185">Reference proteome</keyword>
<evidence type="ECO:0000256" key="1">
    <source>
        <dbReference type="SAM" id="MobiDB-lite"/>
    </source>
</evidence>
<dbReference type="Proteomes" id="UP001642360">
    <property type="component" value="Unassembled WGS sequence"/>
</dbReference>
<gene>
    <name evidence="2" type="ORF">ILEXP_LOCUS22744</name>
</gene>
<organism evidence="2 3">
    <name type="scientific">Ilex paraguariensis</name>
    <name type="common">yerba mate</name>
    <dbReference type="NCBI Taxonomy" id="185542"/>
    <lineage>
        <taxon>Eukaryota</taxon>
        <taxon>Viridiplantae</taxon>
        <taxon>Streptophyta</taxon>
        <taxon>Embryophyta</taxon>
        <taxon>Tracheophyta</taxon>
        <taxon>Spermatophyta</taxon>
        <taxon>Magnoliopsida</taxon>
        <taxon>eudicotyledons</taxon>
        <taxon>Gunneridae</taxon>
        <taxon>Pentapetalae</taxon>
        <taxon>asterids</taxon>
        <taxon>campanulids</taxon>
        <taxon>Aquifoliales</taxon>
        <taxon>Aquifoliaceae</taxon>
        <taxon>Ilex</taxon>
    </lineage>
</organism>
<reference evidence="2 3" key="1">
    <citation type="submission" date="2024-02" db="EMBL/GenBank/DDBJ databases">
        <authorList>
            <person name="Vignale AGUSTIN F."/>
            <person name="Sosa J E."/>
            <person name="Modenutti C."/>
        </authorList>
    </citation>
    <scope>NUCLEOTIDE SEQUENCE [LARGE SCALE GENOMIC DNA]</scope>
</reference>
<evidence type="ECO:0000313" key="3">
    <source>
        <dbReference type="Proteomes" id="UP001642360"/>
    </source>
</evidence>
<dbReference type="AlphaFoldDB" id="A0ABC8SF38"/>
<evidence type="ECO:0000313" key="2">
    <source>
        <dbReference type="EMBL" id="CAK9154425.1"/>
    </source>
</evidence>
<dbReference type="EMBL" id="CAUOFW020002525">
    <property type="protein sequence ID" value="CAK9154425.1"/>
    <property type="molecule type" value="Genomic_DNA"/>
</dbReference>
<feature type="region of interest" description="Disordered" evidence="1">
    <location>
        <begin position="1"/>
        <end position="20"/>
    </location>
</feature>
<protein>
    <submittedName>
        <fullName evidence="2">Uncharacterized protein</fullName>
    </submittedName>
</protein>